<dbReference type="OrthoDB" id="19344at2157"/>
<dbReference type="GO" id="GO:0016020">
    <property type="term" value="C:membrane"/>
    <property type="evidence" value="ECO:0007669"/>
    <property type="project" value="InterPro"/>
</dbReference>
<evidence type="ECO:0000256" key="2">
    <source>
        <dbReference type="ARBA" id="ARBA00022748"/>
    </source>
</evidence>
<dbReference type="GO" id="GO:0020037">
    <property type="term" value="F:heme binding"/>
    <property type="evidence" value="ECO:0007669"/>
    <property type="project" value="InterPro"/>
</dbReference>
<dbReference type="GeneID" id="4908335"/>
<reference evidence="5" key="1">
    <citation type="submission" date="2007-02" db="EMBL/GenBank/DDBJ databases">
        <title>Complete sequence of Pyrobaculum calidifontis JCM 11548.</title>
        <authorList>
            <consortium name="US DOE Joint Genome Institute"/>
            <person name="Copeland A."/>
            <person name="Lucas S."/>
            <person name="Lapidus A."/>
            <person name="Barry K."/>
            <person name="Glavina del Rio T."/>
            <person name="Dalin E."/>
            <person name="Tice H."/>
            <person name="Pitluck S."/>
            <person name="Chain P."/>
            <person name="Malfatti S."/>
            <person name="Shin M."/>
            <person name="Vergez L."/>
            <person name="Schmutz J."/>
            <person name="Larimer F."/>
            <person name="Land M."/>
            <person name="Hauser L."/>
            <person name="Kyrpides N."/>
            <person name="Mikhailova N."/>
            <person name="Cozen A.E."/>
            <person name="Fitz-Gibbon S.T."/>
            <person name="House C.H."/>
            <person name="Saltikov C."/>
            <person name="Lowe T.M."/>
            <person name="Richardson P."/>
        </authorList>
    </citation>
    <scope>NUCLEOTIDE SEQUENCE [LARGE SCALE GENOMIC DNA]</scope>
    <source>
        <strain evidence="5">JCM 11548</strain>
    </source>
</reference>
<feature type="domain" description="Cytochrome c assembly protein" evidence="4">
    <location>
        <begin position="78"/>
        <end position="251"/>
    </location>
</feature>
<feature type="transmembrane region" description="Helical" evidence="3">
    <location>
        <begin position="106"/>
        <end position="124"/>
    </location>
</feature>
<evidence type="ECO:0000259" key="4">
    <source>
        <dbReference type="Pfam" id="PF01578"/>
    </source>
</evidence>
<keyword evidence="3" id="KW-0472">Membrane</keyword>
<dbReference type="GO" id="GO:0017004">
    <property type="term" value="P:cytochrome complex assembly"/>
    <property type="evidence" value="ECO:0007669"/>
    <property type="project" value="UniProtKB-KW"/>
</dbReference>
<dbReference type="Pfam" id="PF01578">
    <property type="entry name" value="Cytochrom_C_asm"/>
    <property type="match status" value="1"/>
</dbReference>
<gene>
    <name evidence="5" type="ordered locus">Pcal_1488</name>
</gene>
<feature type="transmembrane region" description="Helical" evidence="3">
    <location>
        <begin position="33"/>
        <end position="53"/>
    </location>
</feature>
<sequence length="859" mass="92083">MHPTGFVFAIALVVYLAFVVTGRVRLLAAATALLAASWLYYAASFLAQDFSLLEVAKNTNVGADWWLRLSASWAGTGSSLLLLSFFLGVFIFLVHRAGAPLKVARAAAAVLLLLGASAYFYGPFDTLQEATVGGGINPLLKSFWVSIHPPLVFLGYAGVFATSLALAYVEAVGLRRLAYAALAFLFAGLVVGGYWSYVTFGWGGYWAWDPVETAQLMVFVVAAAALHAPKALSDVKKASFLLAAGSVFLALFVTRTGMSPLHGFASPGAGGYLLLALSLAFLLMALRHLLVAKWAVENWGKMLTFLSIFTAGVFLYGSLLVPSLGVAFGLNTAPPQMDDGMWFYNPALYLLVLITLMFSPLIYLERGGKTLLLYVAVGAVASGALAAAAYVGAVPFSPKSHPLTNAAVGAALVWAAMGAGVILYSAYRARGRTSVLRILHLFLLLFFVAAVYSLPHAYSRAYFLDLYVEPGAEAKVAGVSIRVEDYQLGLSADKVDIYTVYRGNSVYQYAQYGLLSAGSLVSQARPFIEEGRRRVEGDPALSYLFALVKKPVHVGDLRIEAGDNVYFVENASVGAYVAHGGAGGLALMLYIWGNSPVNQTMTVEKPLVFKAGDAVVNVTGTLVSSGGALIPMSAVVEVGGVRRAVPMPLDMNLTLYYMTMTPGTPLYGLLQTPYLDLLSDVRAAHTFSDVPKAVPAEAFSKTVLAVDGRRLEAVVRYAINGEVSGIHGLVSAVVTVPRGLDDVYIAVFTPYVQGEFATYPEPMIYYLSQVCKTLNPRESLKLLALAAAGYNINLLSNADPQSFATTFLTALLELATLVHQYTPTQSEIHISVKTVPLVNLLWLSSLAAVILLFYLTRYE</sequence>
<dbReference type="PRINTS" id="PR01410">
    <property type="entry name" value="CCBIOGENESIS"/>
</dbReference>
<evidence type="ECO:0000313" key="6">
    <source>
        <dbReference type="Proteomes" id="UP000001431"/>
    </source>
</evidence>
<dbReference type="PANTHER" id="PTHR43653:SF4">
    <property type="entry name" value="CYTOCHROME C BIOGENESIS CCMF N-TERMINAL-LIKE MITOCHONDRIAL PROTEIN 1-RELATED"/>
    <property type="match status" value="1"/>
</dbReference>
<keyword evidence="2" id="KW-0201">Cytochrome c-type biogenesis</keyword>
<dbReference type="RefSeq" id="WP_011850165.1">
    <property type="nucleotide sequence ID" value="NC_009073.1"/>
</dbReference>
<dbReference type="AlphaFoldDB" id="A3MW90"/>
<protein>
    <submittedName>
        <fullName evidence="5">Cytochrome c assembly protein</fullName>
    </submittedName>
</protein>
<feature type="transmembrane region" description="Helical" evidence="3">
    <location>
        <begin position="406"/>
        <end position="427"/>
    </location>
</feature>
<dbReference type="InterPro" id="IPR002541">
    <property type="entry name" value="Cyt_c_assembly"/>
</dbReference>
<feature type="transmembrane region" description="Helical" evidence="3">
    <location>
        <begin position="6"/>
        <end position="26"/>
    </location>
</feature>
<dbReference type="HOGENOM" id="CLU_332795_0_0_2"/>
<keyword evidence="3" id="KW-1133">Transmembrane helix</keyword>
<dbReference type="Proteomes" id="UP000001431">
    <property type="component" value="Chromosome"/>
</dbReference>
<feature type="transmembrane region" description="Helical" evidence="3">
    <location>
        <begin position="176"/>
        <end position="195"/>
    </location>
</feature>
<keyword evidence="3" id="KW-0812">Transmembrane</keyword>
<dbReference type="PANTHER" id="PTHR43653">
    <property type="entry name" value="CYTOCHROME C ASSEMBLY PROTEIN-RELATED"/>
    <property type="match status" value="1"/>
</dbReference>
<keyword evidence="6" id="KW-1185">Reference proteome</keyword>
<organism evidence="5 6">
    <name type="scientific">Pyrobaculum calidifontis (strain DSM 21063 / JCM 11548 / VA1)</name>
    <dbReference type="NCBI Taxonomy" id="410359"/>
    <lineage>
        <taxon>Archaea</taxon>
        <taxon>Thermoproteota</taxon>
        <taxon>Thermoprotei</taxon>
        <taxon>Thermoproteales</taxon>
        <taxon>Thermoproteaceae</taxon>
        <taxon>Pyrobaculum</taxon>
    </lineage>
</organism>
<dbReference type="KEGG" id="pcl:Pcal_1488"/>
<evidence type="ECO:0000313" key="5">
    <source>
        <dbReference type="EMBL" id="ABO08907.1"/>
    </source>
</evidence>
<feature type="transmembrane region" description="Helical" evidence="3">
    <location>
        <begin position="238"/>
        <end position="258"/>
    </location>
</feature>
<feature type="transmembrane region" description="Helical" evidence="3">
    <location>
        <begin position="434"/>
        <end position="454"/>
    </location>
</feature>
<evidence type="ECO:0000256" key="1">
    <source>
        <dbReference type="ARBA" id="ARBA00009186"/>
    </source>
</evidence>
<feature type="transmembrane region" description="Helical" evidence="3">
    <location>
        <begin position="837"/>
        <end position="855"/>
    </location>
</feature>
<dbReference type="GO" id="GO:0015232">
    <property type="term" value="F:heme transmembrane transporter activity"/>
    <property type="evidence" value="ECO:0007669"/>
    <property type="project" value="InterPro"/>
</dbReference>
<dbReference type="InterPro" id="IPR003567">
    <property type="entry name" value="Cyt_c_biogenesis"/>
</dbReference>
<comment type="similarity">
    <text evidence="1">Belongs to the CcmF/CycK/Ccl1/NrfE/CcsA family.</text>
</comment>
<accession>A3MW90</accession>
<feature type="transmembrane region" description="Helical" evidence="3">
    <location>
        <begin position="342"/>
        <end position="364"/>
    </location>
</feature>
<proteinExistence type="inferred from homology"/>
<feature type="transmembrane region" description="Helical" evidence="3">
    <location>
        <begin position="371"/>
        <end position="394"/>
    </location>
</feature>
<evidence type="ECO:0000256" key="3">
    <source>
        <dbReference type="SAM" id="Phobius"/>
    </source>
</evidence>
<feature type="transmembrane region" description="Helical" evidence="3">
    <location>
        <begin position="73"/>
        <end position="94"/>
    </location>
</feature>
<feature type="transmembrane region" description="Helical" evidence="3">
    <location>
        <begin position="144"/>
        <end position="169"/>
    </location>
</feature>
<feature type="transmembrane region" description="Helical" evidence="3">
    <location>
        <begin position="207"/>
        <end position="226"/>
    </location>
</feature>
<feature type="transmembrane region" description="Helical" evidence="3">
    <location>
        <begin position="302"/>
        <end position="330"/>
    </location>
</feature>
<dbReference type="EMBL" id="CP000561">
    <property type="protein sequence ID" value="ABO08907.1"/>
    <property type="molecule type" value="Genomic_DNA"/>
</dbReference>
<dbReference type="eggNOG" id="arCOG00268">
    <property type="taxonomic scope" value="Archaea"/>
</dbReference>
<name>A3MW90_PYRCJ</name>
<dbReference type="STRING" id="410359.Pcal_1488"/>
<feature type="transmembrane region" description="Helical" evidence="3">
    <location>
        <begin position="270"/>
        <end position="290"/>
    </location>
</feature>